<sequence length="74" mass="8665">MANNKKFFWGLALGLISSKLYNSSKKELRSIAVKTVEETLFWAEESKSFFDDISTEAKLRNAEKYKNRLKKEKE</sequence>
<name>A0ABT4CP84_9CLOT</name>
<accession>A0ABT4CP84</accession>
<dbReference type="EMBL" id="JAPQES010000001">
    <property type="protein sequence ID" value="MCY6370258.1"/>
    <property type="molecule type" value="Genomic_DNA"/>
</dbReference>
<evidence type="ECO:0000313" key="1">
    <source>
        <dbReference type="EMBL" id="MCY6370258.1"/>
    </source>
</evidence>
<keyword evidence="2" id="KW-1185">Reference proteome</keyword>
<dbReference type="RefSeq" id="WP_268048956.1">
    <property type="nucleotide sequence ID" value="NZ_JAPQES010000001.1"/>
</dbReference>
<proteinExistence type="predicted"/>
<evidence type="ECO:0000313" key="2">
    <source>
        <dbReference type="Proteomes" id="UP001079657"/>
    </source>
</evidence>
<reference evidence="1" key="1">
    <citation type="submission" date="2022-12" db="EMBL/GenBank/DDBJ databases">
        <authorList>
            <person name="Wang J."/>
        </authorList>
    </citation>
    <scope>NUCLEOTIDE SEQUENCE</scope>
    <source>
        <strain evidence="1">HY-42-06</strain>
    </source>
</reference>
<protein>
    <recommendedName>
        <fullName evidence="3">YtxH domain-containing protein</fullName>
    </recommendedName>
</protein>
<evidence type="ECO:0008006" key="3">
    <source>
        <dbReference type="Google" id="ProtNLM"/>
    </source>
</evidence>
<gene>
    <name evidence="1" type="ORF">OXH55_06385</name>
</gene>
<organism evidence="1 2">
    <name type="scientific">Clostridium ganghwense</name>
    <dbReference type="NCBI Taxonomy" id="312089"/>
    <lineage>
        <taxon>Bacteria</taxon>
        <taxon>Bacillati</taxon>
        <taxon>Bacillota</taxon>
        <taxon>Clostridia</taxon>
        <taxon>Eubacteriales</taxon>
        <taxon>Clostridiaceae</taxon>
        <taxon>Clostridium</taxon>
    </lineage>
</organism>
<dbReference type="Proteomes" id="UP001079657">
    <property type="component" value="Unassembled WGS sequence"/>
</dbReference>
<comment type="caution">
    <text evidence="1">The sequence shown here is derived from an EMBL/GenBank/DDBJ whole genome shotgun (WGS) entry which is preliminary data.</text>
</comment>